<name>A0A2U2PMS3_9SPHI</name>
<dbReference type="SUPFAM" id="SSF49464">
    <property type="entry name" value="Carboxypeptidase regulatory domain-like"/>
    <property type="match status" value="1"/>
</dbReference>
<feature type="compositionally biased region" description="Polar residues" evidence="1">
    <location>
        <begin position="236"/>
        <end position="254"/>
    </location>
</feature>
<reference evidence="3 4" key="1">
    <citation type="submission" date="2018-04" db="EMBL/GenBank/DDBJ databases">
        <title>Pedobacter chongqingensis sp. nov., isolated from a rottenly hemp rope.</title>
        <authorList>
            <person name="Cai Y."/>
        </authorList>
    </citation>
    <scope>NUCLEOTIDE SEQUENCE [LARGE SCALE GENOMIC DNA]</scope>
    <source>
        <strain evidence="3 4">FJ4-8</strain>
    </source>
</reference>
<dbReference type="EMBL" id="QEAS01000001">
    <property type="protein sequence ID" value="PWG82706.1"/>
    <property type="molecule type" value="Genomic_DNA"/>
</dbReference>
<comment type="caution">
    <text evidence="3">The sequence shown here is derived from an EMBL/GenBank/DDBJ whole genome shotgun (WGS) entry which is preliminary data.</text>
</comment>
<organism evidence="3 4">
    <name type="scientific">Pararcticibacter amylolyticus</name>
    <dbReference type="NCBI Taxonomy" id="2173175"/>
    <lineage>
        <taxon>Bacteria</taxon>
        <taxon>Pseudomonadati</taxon>
        <taxon>Bacteroidota</taxon>
        <taxon>Sphingobacteriia</taxon>
        <taxon>Sphingobacteriales</taxon>
        <taxon>Sphingobacteriaceae</taxon>
        <taxon>Pararcticibacter</taxon>
    </lineage>
</organism>
<sequence length="254" mass="28322">MFYIKRVSAVIFLLMTVFCALGQSVRTQQGAVLKRGGGVRISGAVIQNKRSMVSVTTNQLGFFSIVSTAGDTLSVSAVGYTPQTFVASDFKDAIIYLIPVTQLDEVIVQGKSLEGELKGIQDAYRGKGVYYNGRPPLLAAIFSPLTAINELFGKNAKRARRFQNYASQELDYQEITRRFNDLTIRNAVPSITNEELPVFRGDYLPTVDQIRTWNDYDLMIYIKKSFKEFREKSRLQDSTGTKSSVPENSASPAK</sequence>
<gene>
    <name evidence="3" type="ORF">DDR33_02305</name>
</gene>
<evidence type="ECO:0008006" key="5">
    <source>
        <dbReference type="Google" id="ProtNLM"/>
    </source>
</evidence>
<dbReference type="Proteomes" id="UP000245647">
    <property type="component" value="Unassembled WGS sequence"/>
</dbReference>
<evidence type="ECO:0000313" key="4">
    <source>
        <dbReference type="Proteomes" id="UP000245647"/>
    </source>
</evidence>
<keyword evidence="4" id="KW-1185">Reference proteome</keyword>
<feature type="chain" id="PRO_5015669326" description="Carboxypeptidase-like regulatory domain-containing protein" evidence="2">
    <location>
        <begin position="23"/>
        <end position="254"/>
    </location>
</feature>
<accession>A0A2U2PMS3</accession>
<protein>
    <recommendedName>
        <fullName evidence="5">Carboxypeptidase-like regulatory domain-containing protein</fullName>
    </recommendedName>
</protein>
<proteinExistence type="predicted"/>
<feature type="signal peptide" evidence="2">
    <location>
        <begin position="1"/>
        <end position="22"/>
    </location>
</feature>
<dbReference type="AlphaFoldDB" id="A0A2U2PMS3"/>
<keyword evidence="2" id="KW-0732">Signal</keyword>
<evidence type="ECO:0000256" key="2">
    <source>
        <dbReference type="SAM" id="SignalP"/>
    </source>
</evidence>
<dbReference type="InterPro" id="IPR008969">
    <property type="entry name" value="CarboxyPept-like_regulatory"/>
</dbReference>
<evidence type="ECO:0000256" key="1">
    <source>
        <dbReference type="SAM" id="MobiDB-lite"/>
    </source>
</evidence>
<evidence type="ECO:0000313" key="3">
    <source>
        <dbReference type="EMBL" id="PWG82706.1"/>
    </source>
</evidence>
<feature type="region of interest" description="Disordered" evidence="1">
    <location>
        <begin position="231"/>
        <end position="254"/>
    </location>
</feature>